<evidence type="ECO:0000313" key="2">
    <source>
        <dbReference type="EnsemblMetazoa" id="BGLB028729-PC"/>
    </source>
</evidence>
<dbReference type="Proteomes" id="UP000076420">
    <property type="component" value="Unassembled WGS sequence"/>
</dbReference>
<dbReference type="PANTHER" id="PTHR46830:SF1">
    <property type="entry name" value="ALPHA-1,4-N-ACETYLGLUCOSAMINYLTRANSFERASE"/>
    <property type="match status" value="1"/>
</dbReference>
<gene>
    <name evidence="2" type="primary">106060100</name>
</gene>
<proteinExistence type="predicted"/>
<accession>A0A2C9L9S8</accession>
<dbReference type="VEuPathDB" id="VectorBase:BGLB028729"/>
<protein>
    <submittedName>
        <fullName evidence="2">Uncharacterized protein</fullName>
    </submittedName>
</protein>
<dbReference type="KEGG" id="bgt:106060100"/>
<dbReference type="InterPro" id="IPR007577">
    <property type="entry name" value="GlycoTrfase_DXD_sugar-bd_CS"/>
</dbReference>
<organism evidence="2 3">
    <name type="scientific">Biomphalaria glabrata</name>
    <name type="common">Bloodfluke planorb</name>
    <name type="synonym">Freshwater snail</name>
    <dbReference type="NCBI Taxonomy" id="6526"/>
    <lineage>
        <taxon>Eukaryota</taxon>
        <taxon>Metazoa</taxon>
        <taxon>Spiralia</taxon>
        <taxon>Lophotrochozoa</taxon>
        <taxon>Mollusca</taxon>
        <taxon>Gastropoda</taxon>
        <taxon>Heterobranchia</taxon>
        <taxon>Euthyneura</taxon>
        <taxon>Panpulmonata</taxon>
        <taxon>Hygrophila</taxon>
        <taxon>Lymnaeoidea</taxon>
        <taxon>Planorbidae</taxon>
        <taxon>Biomphalaria</taxon>
    </lineage>
</organism>
<keyword evidence="1" id="KW-0472">Membrane</keyword>
<dbReference type="PANTHER" id="PTHR46830">
    <property type="entry name" value="TRANSFERASE, PUTATIVE-RELATED"/>
    <property type="match status" value="1"/>
</dbReference>
<dbReference type="VEuPathDB" id="VectorBase:BGLAX_031936"/>
<keyword evidence="1" id="KW-1133">Transmembrane helix</keyword>
<dbReference type="EnsemblMetazoa" id="BGLB028729-RC">
    <property type="protein sequence ID" value="BGLB028729-PC"/>
    <property type="gene ID" value="BGLB028729"/>
</dbReference>
<name>A0A2C9L9S8_BIOGL</name>
<dbReference type="Pfam" id="PF04488">
    <property type="entry name" value="Gly_transf_sug"/>
    <property type="match status" value="1"/>
</dbReference>
<dbReference type="InterPro" id="IPR029044">
    <property type="entry name" value="Nucleotide-diphossugar_trans"/>
</dbReference>
<keyword evidence="1" id="KW-0812">Transmembrane</keyword>
<evidence type="ECO:0000313" key="3">
    <source>
        <dbReference type="Proteomes" id="UP000076420"/>
    </source>
</evidence>
<reference evidence="2" key="3">
    <citation type="submission" date="2020-05" db="UniProtKB">
        <authorList>
            <consortium name="EnsemblMetazoa"/>
        </authorList>
    </citation>
    <scope>IDENTIFICATION</scope>
    <source>
        <strain evidence="2">BB02</strain>
    </source>
</reference>
<dbReference type="RefSeq" id="XP_013073333.2">
    <property type="nucleotide sequence ID" value="XM_013217879.2"/>
</dbReference>
<dbReference type="SUPFAM" id="SSF53448">
    <property type="entry name" value="Nucleotide-diphospho-sugar transferases"/>
    <property type="match status" value="1"/>
</dbReference>
<dbReference type="EnsemblMetazoa" id="BGLB028729-RB">
    <property type="protein sequence ID" value="BGLB028729-PB"/>
    <property type="gene ID" value="BGLB028729"/>
</dbReference>
<dbReference type="OrthoDB" id="409543at2759"/>
<dbReference type="AlphaFoldDB" id="A0A2C9L9S8"/>
<dbReference type="EnsemblMetazoa" id="BGLB028729-RD">
    <property type="protein sequence ID" value="BGLB028729-PD"/>
    <property type="gene ID" value="BGLB028729"/>
</dbReference>
<dbReference type="EnsemblMetazoa" id="BGLB028729-RA">
    <property type="protein sequence ID" value="BGLB028729-PA"/>
    <property type="gene ID" value="BGLB028729"/>
</dbReference>
<feature type="transmembrane region" description="Helical" evidence="1">
    <location>
        <begin position="35"/>
        <end position="57"/>
    </location>
</feature>
<reference evidence="2" key="2">
    <citation type="submission" date="2013-03" db="EMBL/GenBank/DDBJ databases">
        <title>Sequence assembly of the Biomphalaria glabrata genome version 4.3.</title>
        <authorList>
            <person name="Warren W."/>
            <person name="Wilson R.K."/>
            <person name="Hillier L.W."/>
            <person name="Minx P."/>
        </authorList>
    </citation>
    <scope>NUCLEOTIDE SEQUENCE</scope>
    <source>
        <strain evidence="2">BB02</strain>
    </source>
</reference>
<dbReference type="Gene3D" id="3.90.550.20">
    <property type="match status" value="1"/>
</dbReference>
<evidence type="ECO:0000256" key="1">
    <source>
        <dbReference type="SAM" id="Phobius"/>
    </source>
</evidence>
<sequence length="605" mass="69734">MTFTCHLRVRCLVFIMISCIVLFKRKLSRLCRWIILYRYRLSISLSALLLISNIIIFDMSCEGLKNQLNPVHLAHGYAPIYPYHYYHQPDILNAPKSILSKNWLKTPKKLNTYLQQNVFPNVLQSAYSPIVHVIWCDGGSFTFVNFLSVLSVYKVFTPTIVYLYLTKEPELDPDGYYQFLPDLERDLLPLVKVTLTGKDICGGDKEDKILAYLNLLNSHGGIAINGRTLLPPSKNLKHFLENKISIATNEMDTEPLIISAERNVILDTLSKQSLSTFLQSSLTKYLKCGTILSMSPNHICAFMQEELFPVNIFNKTSYFDHLARWVAYGTSESRVSKSATQEIVPNIVHYVWLGKRKLDFFSFLSLQSSLHVLKADAVYIHGDVQPFGEHWDQVKLNTRVKFIHRDFPNAVYGEPIKLYASHASDYLRADILLRYGGIYVDWDVIFLQEMPLDIRLHNTTANVDWPETGAFPDVFNLGVLVSAPGAPYLQYFLESYRWYLDRHWSYNAIHMPYKVYEKQPQTLNVNRHLQILCALNKCHAPWMDGYKQETIDHLKSPDLHWQTDALAIHWTHPDPEEFSSKEMLLKSETITGEIGKNVLKKSGLI</sequence>
<reference evidence="2" key="1">
    <citation type="journal article" date="2004" name="J. Parasitol.">
        <title>The mitochondrial genome of Biomphalaria glabrata (Gastropoda: Basommatophora), intermediate host of Schistosoma mansoni.</title>
        <authorList>
            <person name="DeJong R.J."/>
            <person name="Emery A.M."/>
            <person name="Adema C.M."/>
        </authorList>
    </citation>
    <scope>NUCLEOTIDE SEQUENCE</scope>
    <source>
        <strain evidence="2">BB02</strain>
    </source>
</reference>